<evidence type="ECO:0000256" key="8">
    <source>
        <dbReference type="ARBA" id="ARBA00022555"/>
    </source>
</evidence>
<evidence type="ECO:0000256" key="14">
    <source>
        <dbReference type="ARBA" id="ARBA00022884"/>
    </source>
</evidence>
<dbReference type="GO" id="GO:0000049">
    <property type="term" value="F:tRNA binding"/>
    <property type="evidence" value="ECO:0007669"/>
    <property type="project" value="UniProtKB-UniRule"/>
</dbReference>
<dbReference type="EMBL" id="KZ155831">
    <property type="protein sequence ID" value="OUS43514.1"/>
    <property type="molecule type" value="Genomic_DNA"/>
</dbReference>
<evidence type="ECO:0000256" key="7">
    <source>
        <dbReference type="ARBA" id="ARBA00022490"/>
    </source>
</evidence>
<feature type="region of interest" description="Disordered" evidence="18">
    <location>
        <begin position="1505"/>
        <end position="1559"/>
    </location>
</feature>
<dbReference type="GO" id="GO:0004663">
    <property type="term" value="F:Rab geranylgeranyltransferase activity"/>
    <property type="evidence" value="ECO:0007669"/>
    <property type="project" value="UniProtKB-EC"/>
</dbReference>
<evidence type="ECO:0000256" key="4">
    <source>
        <dbReference type="ARBA" id="ARBA00011355"/>
    </source>
</evidence>
<comment type="catalytic activity">
    <reaction evidence="16">
        <text>geranylgeranyl diphosphate + L-cysteinyl-[protein] = S-geranylgeranyl-L-cysteinyl-[protein] + diphosphate</text>
        <dbReference type="Rhea" id="RHEA:21240"/>
        <dbReference type="Rhea" id="RHEA-COMP:10131"/>
        <dbReference type="Rhea" id="RHEA-COMP:11537"/>
        <dbReference type="ChEBI" id="CHEBI:29950"/>
        <dbReference type="ChEBI" id="CHEBI:33019"/>
        <dbReference type="ChEBI" id="CHEBI:57533"/>
        <dbReference type="ChEBI" id="CHEBI:86021"/>
        <dbReference type="EC" id="2.5.1.60"/>
    </reaction>
</comment>
<dbReference type="GO" id="GO:0016363">
    <property type="term" value="C:nuclear matrix"/>
    <property type="evidence" value="ECO:0007669"/>
    <property type="project" value="TreeGrafter"/>
</dbReference>
<keyword evidence="8 17" id="KW-0820">tRNA-binding</keyword>
<feature type="region of interest" description="Disordered" evidence="18">
    <location>
        <begin position="1040"/>
        <end position="1135"/>
    </location>
</feature>
<dbReference type="PROSITE" id="PS50181">
    <property type="entry name" value="FBOX"/>
    <property type="match status" value="1"/>
</dbReference>
<keyword evidence="13" id="KW-0862">Zinc</keyword>
<evidence type="ECO:0000256" key="13">
    <source>
        <dbReference type="ARBA" id="ARBA00022833"/>
    </source>
</evidence>
<dbReference type="SUPFAM" id="SSF81383">
    <property type="entry name" value="F-box domain"/>
    <property type="match status" value="1"/>
</dbReference>
<evidence type="ECO:0000256" key="2">
    <source>
        <dbReference type="ARBA" id="ARBA00004496"/>
    </source>
</evidence>
<dbReference type="Pfam" id="PF08389">
    <property type="entry name" value="Xpo1"/>
    <property type="match status" value="1"/>
</dbReference>
<sequence length="2420" mass="264858">MDSSELDRVVRDAFARSSTRADGETLTSNATTTLNAIRGDDSCWKLCLDAYVKSRVAETKFWCLQTLAETLRELVARGATMTVEDAETLRRGIGTCVGEASDNKLAQACALSVALEYPERWPTFFTDVANLLTRGASGVDMFTRVLEALDEEVIATIEAGRSGREDQARSMRVKDAMRADGSIQLCLQHFTRAEPKVATKVWSVARRYVEWVDVSVVAKCLMLADGGDVDEDACAAATSYLHAVVTKGMDIATKVQLIANTGLVDVYGALQSLCIARGDDLDEEFVTQVTNLGSAIGTELLSAHRMENVTALGPELPALTPLVLSSIGFRHERAVLVALPFLYAYVSHVKSQPALLSTAQPALEVACQALIARENTDGLDWDDGASALTQEFEGEVLSLRTELNVQFKNIARLAPQLAREVVRQVLTNAIVAGDLNSRRWENIEVAVSALYTLGEGADDPAVKPMSTEERSKATNGTGEVTETPLGALAVSLIRCWDANAGKAAHHRLVAPIFLETCVRYHAILEHDDASLLVALTAFLDARGIAHRDRAVRSRACYLLARLSRPLRCKLSDRVEDIMRAIHPHLIDIARSLPEQNAVNTTVVSVSASGIQSRAMAESGNDDTLYLFEAVGVLLGADEVDEQEQYRHLSQIASALCHQIEEVVDGRSGADDLTRVALATRAIIAFGNVSKGFAQRTCLTARPQTGEVFRSCLATSLRCLDIWPRNASVRSRVTGLLHRMIELLGTTVTQYLASTVDRLRRDADALELRETLVLFNQLLATYKAELAPFVVQVLPNVADQVFRTITTALAQASEQAMGGNVAKNTETIRESEELERTWLTTAAALGANGLLTPTFTGHPNAEITSALREQLITHLLRTASSHGSVSARKVALQALKSFIEEWLGDDRPNEPTGAPEGASKTFTIKYGPRDDLLPGFASFVFDRVCVECCVVPALRGDLDLADAASVAVLNESFAILAIARVRKPQALSSTLHRAFADVLADQANAVAAEYLAAIDAYAGGKPHTRSSKSLRALVAATTEAFRRRGRRRGTSRRSQRVDDVSTARRSAMMDEGGVPPSSGVARARERASGVAREENIDGRTRARTRGKIRTRDDDDEDDDEDDDGDDGRRRQRRARAQTSSAFGMFARLPTELTLRVLSLLDGCALAACACACKDFDVVIKANEERLWKNALIDLEGASRVREDLVLERGKFASFTWRELYGWRVHTLRTSARMSARELTAKMSKMSEGNTDDAPPSKVPNWSKYDDRIGGNAMIASRFSRRGRLAVIDQNRLFTCDPISRGGIISQIHEITTNTLIARTLVWAPRSELLACAFKVDATDVSLCYSKIVLVAPKIAGIRRGIHRTYTNNAELSTHKKVRVSASYEGPPIKNILALPRGVRCRFMNFTPCGTFINFVHEDRMESAMYALDCATTITSLYGPSNGIDGQSPVPPPSEKVVKIVTGSSDVKFSFSPNDRNVALMLSAGESRLISSNSTVPAVSLPKAFDWPKIDESDNDDASDNDLEFEDDDVDDDFESEQIEPDAGGLANDTRGVDGDTEPGGIPIENAFEEDKTESFGKELGEVVSSERLTGFQQWRRNFIAGAKTGAIYFASLFTPETVGMSHEDTANLQSSSQNTVTTAITSSNSGASCRRASSWWTNIPHFRRLTDTVVESCSVQPLARSFCDAEMGRLQWVPPKSGDRDGRGFWIVPTSINNDDIEATDETHLVIAPAPSQKAIERNRIMPFIGSDEDDVVANIEQCILTQVPRVPGRQEATVVAPFCVDGQPGGRHIVWSNTDGVFVRSVRFDLDSNGDWTGPPVLGPTMTVLDTASIPTGSNKWNKAYDEVSVRNYASWNGGASGIPALSVMNQVVKHTVELLQWSPSGERLLILVAVHLAYNGPWTHSAPNRRFYTVHQWVCWDPPRDVRGSDHPSVGTYGTLSFGSRFVAAQSFEKVCREKAENTFCERLQLWGVDERAMPRAVTSGESCSYIVIQQFDPVNYEETRLKSETGELPPLQQTGASTHQLPYYLRYIEDPLEYVCEGTHCSWIYLHSSFTSHTLFDIALVFSSLESVSDYTHQHSVTPISRSMSAAKEFELPSMPTLCVDEHCAFVARASESADTLEHALTEHLRLSGIYWGVCAVYTLGRLDRTFDRAKKEEILSYVDSCRNENGSYGGGVGHDGHVLYTLSAVQIYALFDELSRIDVEAVVGFLSSMQLSNGSFQGDHWGEIDTRFTYCALSALRLLGRLDAVDVDKACAYINSCKNFDGGFGAEPGGESHAGQVFTCVGALAIGGRLDYVDGDLLGWWLAERQVKVGGLNGRPEKLPDVCYSWWVLSSLSVLGKTHWIDRAALARFILKCQDEKSGGISDRPDDEPDVYHTFFGIAGLALMGHPAVVEPIDPVFALPKSVLRRMGIELSGTGKG</sequence>
<evidence type="ECO:0000256" key="11">
    <source>
        <dbReference type="ARBA" id="ARBA00022723"/>
    </source>
</evidence>
<dbReference type="InterPro" id="IPR001810">
    <property type="entry name" value="F-box_dom"/>
</dbReference>
<reference evidence="20" key="1">
    <citation type="submission" date="2017-04" db="EMBL/GenBank/DDBJ databases">
        <title>Population genomics of picophytoplankton unveils novel chromosome hypervariability.</title>
        <authorList>
            <consortium name="DOE Joint Genome Institute"/>
            <person name="Blanc-Mathieu R."/>
            <person name="Krasovec M."/>
            <person name="Hebrard M."/>
            <person name="Yau S."/>
            <person name="Desgranges E."/>
            <person name="Martin J."/>
            <person name="Schackwitz W."/>
            <person name="Kuo A."/>
            <person name="Salin G."/>
            <person name="Donnadieu C."/>
            <person name="Desdevises Y."/>
            <person name="Sanchez-Ferandin S."/>
            <person name="Moreau H."/>
            <person name="Rivals E."/>
            <person name="Grigoriev I.V."/>
            <person name="Grimsley N."/>
            <person name="Eyre-Walker A."/>
            <person name="Piganeau G."/>
        </authorList>
    </citation>
    <scope>NUCLEOTIDE SEQUENCE [LARGE SCALE GENOMIC DNA]</scope>
    <source>
        <strain evidence="20">RCC 1115</strain>
    </source>
</reference>
<dbReference type="GO" id="GO:0005643">
    <property type="term" value="C:nuclear pore"/>
    <property type="evidence" value="ECO:0007669"/>
    <property type="project" value="TreeGrafter"/>
</dbReference>
<dbReference type="Gene3D" id="1.25.10.10">
    <property type="entry name" value="Leucine-rich Repeat Variant"/>
    <property type="match status" value="1"/>
</dbReference>
<dbReference type="GO" id="GO:0071528">
    <property type="term" value="P:tRNA re-export from nucleus"/>
    <property type="evidence" value="ECO:0007669"/>
    <property type="project" value="UniProtKB-UniRule"/>
</dbReference>
<organism evidence="20">
    <name type="scientific">Ostreococcus tauri</name>
    <name type="common">Marine green alga</name>
    <dbReference type="NCBI Taxonomy" id="70448"/>
    <lineage>
        <taxon>Eukaryota</taxon>
        <taxon>Viridiplantae</taxon>
        <taxon>Chlorophyta</taxon>
        <taxon>Mamiellophyceae</taxon>
        <taxon>Mamiellales</taxon>
        <taxon>Bathycoccaceae</taxon>
        <taxon>Ostreococcus</taxon>
    </lineage>
</organism>
<dbReference type="Pfam" id="PF00432">
    <property type="entry name" value="Prenyltrans"/>
    <property type="match status" value="1"/>
</dbReference>
<dbReference type="Gene3D" id="1.50.10.20">
    <property type="match status" value="1"/>
</dbReference>
<feature type="domain" description="F-box" evidence="19">
    <location>
        <begin position="1141"/>
        <end position="1189"/>
    </location>
</feature>
<dbReference type="CDD" id="cd02894">
    <property type="entry name" value="GGTase-II"/>
    <property type="match status" value="1"/>
</dbReference>
<feature type="compositionally biased region" description="Acidic residues" evidence="18">
    <location>
        <begin position="1112"/>
        <end position="1124"/>
    </location>
</feature>
<dbReference type="PANTHER" id="PTHR15952">
    <property type="entry name" value="EXPORTIN-T/LOS1"/>
    <property type="match status" value="1"/>
</dbReference>
<evidence type="ECO:0000256" key="5">
    <source>
        <dbReference type="ARBA" id="ARBA00018928"/>
    </source>
</evidence>
<dbReference type="Gene3D" id="1.20.1280.50">
    <property type="match status" value="1"/>
</dbReference>
<feature type="compositionally biased region" description="Basic residues" evidence="18">
    <location>
        <begin position="1042"/>
        <end position="1053"/>
    </location>
</feature>
<dbReference type="SUPFAM" id="SSF48371">
    <property type="entry name" value="ARM repeat"/>
    <property type="match status" value="1"/>
</dbReference>
<keyword evidence="14 17" id="KW-0694">RNA-binding</keyword>
<dbReference type="SUPFAM" id="SSF48239">
    <property type="entry name" value="Terpenoid cyclases/Protein prenyltransferases"/>
    <property type="match status" value="1"/>
</dbReference>
<keyword evidence="6 17" id="KW-0813">Transport</keyword>
<evidence type="ECO:0000256" key="9">
    <source>
        <dbReference type="ARBA" id="ARBA00022602"/>
    </source>
</evidence>
<comment type="similarity">
    <text evidence="3">Belongs to the protein prenyltransferase subunit beta family.</text>
</comment>
<keyword evidence="12" id="KW-0677">Repeat</keyword>
<dbReference type="InterPro" id="IPR036047">
    <property type="entry name" value="F-box-like_dom_sf"/>
</dbReference>
<dbReference type="Pfam" id="PF12937">
    <property type="entry name" value="F-box-like"/>
    <property type="match status" value="1"/>
</dbReference>
<evidence type="ECO:0000256" key="3">
    <source>
        <dbReference type="ARBA" id="ARBA00010497"/>
    </source>
</evidence>
<evidence type="ECO:0000256" key="18">
    <source>
        <dbReference type="SAM" id="MobiDB-lite"/>
    </source>
</evidence>
<keyword evidence="15 17" id="KW-0539">Nucleus</keyword>
<evidence type="ECO:0000313" key="20">
    <source>
        <dbReference type="EMBL" id="OUS43514.1"/>
    </source>
</evidence>
<evidence type="ECO:0000256" key="10">
    <source>
        <dbReference type="ARBA" id="ARBA00022679"/>
    </source>
</evidence>
<comment type="subcellular location">
    <subcellularLocation>
        <location evidence="2 17">Cytoplasm</location>
    </subcellularLocation>
    <subcellularLocation>
        <location evidence="17">Nucleus</location>
    </subcellularLocation>
    <text evidence="17">Shuttles between the nucleus and the cytoplasm.</text>
</comment>
<protein>
    <recommendedName>
        <fullName evidence="5 17">Exportin-T</fullName>
    </recommendedName>
    <alternativeName>
        <fullName evidence="17">Exportin(tRNA)</fullName>
    </alternativeName>
    <alternativeName>
        <fullName evidence="17">tRNA exportin</fullName>
    </alternativeName>
</protein>
<dbReference type="GO" id="GO:0031267">
    <property type="term" value="F:small GTPase binding"/>
    <property type="evidence" value="ECO:0007669"/>
    <property type="project" value="InterPro"/>
</dbReference>
<dbReference type="InterPro" id="IPR040017">
    <property type="entry name" value="XPOT"/>
</dbReference>
<dbReference type="InterPro" id="IPR001330">
    <property type="entry name" value="Prenyltrans"/>
</dbReference>
<feature type="compositionally biased region" description="Acidic residues" evidence="18">
    <location>
        <begin position="1511"/>
        <end position="1538"/>
    </location>
</feature>
<dbReference type="FunFam" id="1.50.10.20:FF:000012">
    <property type="entry name" value="Geranylgeranyl transferase type-2 subunit beta"/>
    <property type="match status" value="1"/>
</dbReference>
<evidence type="ECO:0000256" key="17">
    <source>
        <dbReference type="RuleBase" id="RU366037"/>
    </source>
</evidence>
<proteinExistence type="inferred from homology"/>
<dbReference type="InterPro" id="IPR026873">
    <property type="entry name" value="Ptb1"/>
</dbReference>
<keyword evidence="9" id="KW-0637">Prenyltransferase</keyword>
<comment type="cofactor">
    <cofactor evidence="1">
        <name>Zn(2+)</name>
        <dbReference type="ChEBI" id="CHEBI:29105"/>
    </cofactor>
</comment>
<evidence type="ECO:0000256" key="12">
    <source>
        <dbReference type="ARBA" id="ARBA00022737"/>
    </source>
</evidence>
<dbReference type="GO" id="GO:0046872">
    <property type="term" value="F:metal ion binding"/>
    <property type="evidence" value="ECO:0007669"/>
    <property type="project" value="UniProtKB-KW"/>
</dbReference>
<dbReference type="InterPro" id="IPR045546">
    <property type="entry name" value="Exportin-T_C"/>
</dbReference>
<dbReference type="Proteomes" id="UP000195557">
    <property type="component" value="Unassembled WGS sequence"/>
</dbReference>
<dbReference type="GO" id="GO:0005737">
    <property type="term" value="C:cytoplasm"/>
    <property type="evidence" value="ECO:0007669"/>
    <property type="project" value="UniProtKB-SubCell"/>
</dbReference>
<keyword evidence="11" id="KW-0479">Metal-binding</keyword>
<dbReference type="InterPro" id="IPR008930">
    <property type="entry name" value="Terpenoid_cyclase/PrenylTrfase"/>
</dbReference>
<dbReference type="InterPro" id="IPR016024">
    <property type="entry name" value="ARM-type_fold"/>
</dbReference>
<dbReference type="eggNOG" id="KOG2021">
    <property type="taxonomic scope" value="Eukaryota"/>
</dbReference>
<comment type="subunit">
    <text evidence="4">Heterodimer of an alpha and a beta subunit.</text>
</comment>
<gene>
    <name evidence="20" type="ORF">BE221DRAFT_207505</name>
</gene>
<evidence type="ECO:0000256" key="1">
    <source>
        <dbReference type="ARBA" id="ARBA00001947"/>
    </source>
</evidence>
<dbReference type="InterPro" id="IPR011989">
    <property type="entry name" value="ARM-like"/>
</dbReference>
<name>A0A1Y5I5N2_OSTTA</name>
<dbReference type="PANTHER" id="PTHR15952:SF11">
    <property type="entry name" value="EXPORTIN-T"/>
    <property type="match status" value="1"/>
</dbReference>
<comment type="similarity">
    <text evidence="17">Belongs to the exportin family.</text>
</comment>
<accession>A0A1Y5I5N2</accession>
<evidence type="ECO:0000256" key="6">
    <source>
        <dbReference type="ARBA" id="ARBA00022448"/>
    </source>
</evidence>
<dbReference type="Pfam" id="PF19282">
    <property type="entry name" value="Exportin-T"/>
    <property type="match status" value="1"/>
</dbReference>
<comment type="function">
    <text evidence="17">tRNA nucleus export receptor which facilitates tRNA translocation across the nuclear pore complex.</text>
</comment>
<dbReference type="GO" id="GO:0072657">
    <property type="term" value="P:protein localization to membrane"/>
    <property type="evidence" value="ECO:0007669"/>
    <property type="project" value="UniProtKB-ARBA"/>
</dbReference>
<keyword evidence="7 17" id="KW-0963">Cytoplasm</keyword>
<dbReference type="InterPro" id="IPR013598">
    <property type="entry name" value="Exportin-1/Importin-b-like"/>
</dbReference>
<keyword evidence="10" id="KW-0808">Transferase</keyword>
<evidence type="ECO:0000259" key="19">
    <source>
        <dbReference type="PROSITE" id="PS50181"/>
    </source>
</evidence>
<feature type="compositionally biased region" description="Basic and acidic residues" evidence="18">
    <location>
        <begin position="1081"/>
        <end position="1099"/>
    </location>
</feature>
<evidence type="ECO:0000256" key="16">
    <source>
        <dbReference type="ARBA" id="ARBA00047658"/>
    </source>
</evidence>
<evidence type="ECO:0000256" key="15">
    <source>
        <dbReference type="ARBA" id="ARBA00023242"/>
    </source>
</evidence>